<dbReference type="Gene3D" id="3.40.50.10070">
    <property type="entry name" value="TolB, N-terminal domain"/>
    <property type="match status" value="1"/>
</dbReference>
<dbReference type="Proteomes" id="UP001204061">
    <property type="component" value="Unassembled WGS sequence"/>
</dbReference>
<dbReference type="EMBL" id="SSUX01000006">
    <property type="protein sequence ID" value="THJ45496.1"/>
    <property type="molecule type" value="Genomic_DNA"/>
</dbReference>
<comment type="subcellular location">
    <subcellularLocation>
        <location evidence="1 5">Periplasm</location>
    </subcellularLocation>
</comment>
<reference evidence="8 18" key="6">
    <citation type="submission" date="2018-11" db="EMBL/GenBank/DDBJ databases">
        <title>Complete genome sequence of multidrug-resistant Aeromonas veronii strain MS-18-37.</title>
        <authorList>
            <person name="Abdelhamed H."/>
            <person name="Lawrence M."/>
            <person name="Waldbieser G."/>
        </authorList>
    </citation>
    <scope>NUCLEOTIDE SEQUENCE [LARGE SCALE GENOMIC DNA]</scope>
    <source>
        <strain evidence="8 18">MS-18-37</strain>
    </source>
</reference>
<organism evidence="15 22">
    <name type="scientific">Aeromonas veronii</name>
    <dbReference type="NCBI Taxonomy" id="654"/>
    <lineage>
        <taxon>Bacteria</taxon>
        <taxon>Pseudomonadati</taxon>
        <taxon>Pseudomonadota</taxon>
        <taxon>Gammaproteobacteria</taxon>
        <taxon>Aeromonadales</taxon>
        <taxon>Aeromonadaceae</taxon>
        <taxon>Aeromonas</taxon>
    </lineage>
</organism>
<dbReference type="Gene3D" id="2.120.10.30">
    <property type="entry name" value="TolB, C-terminal domain"/>
    <property type="match status" value="1"/>
</dbReference>
<evidence type="ECO:0000313" key="13">
    <source>
        <dbReference type="EMBL" id="TND52081.1"/>
    </source>
</evidence>
<dbReference type="SUPFAM" id="SSF69304">
    <property type="entry name" value="Tricorn protease N-terminal domain"/>
    <property type="match status" value="1"/>
</dbReference>
<dbReference type="Proteomes" id="UP000439123">
    <property type="component" value="Unassembled WGS sequence"/>
</dbReference>
<evidence type="ECO:0000256" key="4">
    <source>
        <dbReference type="ARBA" id="ARBA00022764"/>
    </source>
</evidence>
<accession>A0A318DFW0</accession>
<gene>
    <name evidence="5 15" type="primary">tolB</name>
    <name evidence="15" type="ORF">AERO8C_50152</name>
    <name evidence="13" type="ORF">CF123_16860</name>
    <name evidence="14" type="ORF">CJF24_16195</name>
    <name evidence="11" type="ORF">D6R50_13930</name>
    <name evidence="10" type="ORF">DAA48_05580</name>
    <name evidence="12" type="ORF">E8Q35_10440</name>
    <name evidence="8" type="ORF">EFI48_03520</name>
    <name evidence="9" type="ORF">NS965_10000</name>
    <name evidence="7" type="ORF">WM43_16055</name>
</gene>
<dbReference type="Pfam" id="PF07676">
    <property type="entry name" value="PD40"/>
    <property type="match status" value="4"/>
</dbReference>
<proteinExistence type="inferred from homology"/>
<dbReference type="KEGG" id="avo:AMS64_04500"/>
<evidence type="ECO:0000313" key="11">
    <source>
        <dbReference type="EMBL" id="RKJ87376.1"/>
    </source>
</evidence>
<dbReference type="Proteomes" id="UP000796104">
    <property type="component" value="Unassembled WGS sequence"/>
</dbReference>
<dbReference type="EMBL" id="RAWX01000003">
    <property type="protein sequence ID" value="RKJ87376.1"/>
    <property type="molecule type" value="Genomic_DNA"/>
</dbReference>
<dbReference type="Proteomes" id="UP000309618">
    <property type="component" value="Unassembled WGS sequence"/>
</dbReference>
<dbReference type="EMBL" id="PZKL01000015">
    <property type="protein sequence ID" value="PTH82032.1"/>
    <property type="molecule type" value="Genomic_DNA"/>
</dbReference>
<keyword evidence="3 5" id="KW-0732">Signal</keyword>
<feature type="domain" description="TolB N-terminal" evidence="6">
    <location>
        <begin position="23"/>
        <end position="125"/>
    </location>
</feature>
<dbReference type="AlphaFoldDB" id="A0A0T6P584"/>
<dbReference type="PANTHER" id="PTHR36842:SF1">
    <property type="entry name" value="PROTEIN TOLB"/>
    <property type="match status" value="1"/>
</dbReference>
<dbReference type="Proteomes" id="UP000323129">
    <property type="component" value="Unassembled WGS sequence"/>
</dbReference>
<evidence type="ECO:0000259" key="6">
    <source>
        <dbReference type="Pfam" id="PF04052"/>
    </source>
</evidence>
<evidence type="ECO:0000256" key="3">
    <source>
        <dbReference type="ARBA" id="ARBA00022729"/>
    </source>
</evidence>
<evidence type="ECO:0000313" key="15">
    <source>
        <dbReference type="EMBL" id="VXA87361.1"/>
    </source>
</evidence>
<dbReference type="GeneID" id="60845267"/>
<protein>
    <recommendedName>
        <fullName evidence="5">Tol-Pal system protein TolB</fullName>
    </recommendedName>
</protein>
<dbReference type="OrthoDB" id="9802240at2"/>
<keyword evidence="21" id="KW-1185">Reference proteome</keyword>
<evidence type="ECO:0000313" key="12">
    <source>
        <dbReference type="EMBL" id="THJ45496.1"/>
    </source>
</evidence>
<dbReference type="EMBL" id="PDXJ01000024">
    <property type="protein sequence ID" value="TND52081.1"/>
    <property type="molecule type" value="Genomic_DNA"/>
</dbReference>
<comment type="subunit">
    <text evidence="5">The Tol-Pal system is composed of five core proteins: the inner membrane proteins TolA, TolQ and TolR, the periplasmic protein TolB and the outer membrane protein Pal. They form a network linking the inner and outer membranes and the peptidoglycan layer.</text>
</comment>
<dbReference type="OMA" id="VREPSWG"/>
<evidence type="ECO:0000313" key="22">
    <source>
        <dbReference type="Proteomes" id="UP000439123"/>
    </source>
</evidence>
<dbReference type="EMBL" id="CP014774">
    <property type="protein sequence ID" value="ANB54063.1"/>
    <property type="molecule type" value="Genomic_DNA"/>
</dbReference>
<reference evidence="7 16" key="1">
    <citation type="journal article" date="2016" name="J. Clin. Microbiol.">
        <title>Detection and Whole-Genome Sequencing of Carbapenemase-Producing Aeromonas hydrophila Isolates from Routine Perirectal Surveillance Culture.</title>
        <authorList>
            <person name="Hughes H.Y."/>
            <person name="Conlan S.P."/>
            <person name="Lau A.F."/>
            <person name="Dekker J.P."/>
            <person name="Michelin A.V."/>
            <person name="Youn J.H."/>
            <person name="Henderson D.K."/>
            <person name="Frank K.M."/>
            <person name="Segre J.A."/>
            <person name="Palmore T.N."/>
        </authorList>
    </citation>
    <scope>NUCLEOTIDE SEQUENCE [LARGE SCALE GENOMIC DNA]</scope>
    <source>
        <strain evidence="7 16">AVNIH1</strain>
    </source>
</reference>
<evidence type="ECO:0000313" key="7">
    <source>
        <dbReference type="EMBL" id="ANB54063.1"/>
    </source>
</evidence>
<dbReference type="SUPFAM" id="SSF52964">
    <property type="entry name" value="TolB, N-terminal domain"/>
    <property type="match status" value="1"/>
</dbReference>
<evidence type="ECO:0000256" key="5">
    <source>
        <dbReference type="HAMAP-Rule" id="MF_00671"/>
    </source>
</evidence>
<reference evidence="11 19" key="5">
    <citation type="submission" date="2018-09" db="EMBL/GenBank/DDBJ databases">
        <title>Genome sequencing of Aeromonas veronii MS-17-88.</title>
        <authorList>
            <person name="Tekedar H.C."/>
            <person name="Arick M.A."/>
            <person name="Hsu C.-Y."/>
            <person name="Thrash A."/>
            <person name="Karsi A."/>
            <person name="Lawrence M.L."/>
            <person name="Abdelhamed H."/>
        </authorList>
    </citation>
    <scope>NUCLEOTIDE SEQUENCE [LARGE SCALE GENOMIC DNA]</scope>
    <source>
        <strain evidence="11 19">MS 17-88</strain>
    </source>
</reference>
<dbReference type="InterPro" id="IPR011042">
    <property type="entry name" value="6-blade_b-propeller_TolB-like"/>
</dbReference>
<comment type="similarity">
    <text evidence="2 5">Belongs to the TolB family.</text>
</comment>
<evidence type="ECO:0000313" key="20">
    <source>
        <dbReference type="Proteomes" id="UP000309618"/>
    </source>
</evidence>
<evidence type="ECO:0000313" key="17">
    <source>
        <dbReference type="Proteomes" id="UP000241986"/>
    </source>
</evidence>
<dbReference type="Proteomes" id="UP000076809">
    <property type="component" value="Chromosome"/>
</dbReference>
<reference evidence="13" key="3">
    <citation type="submission" date="2017-10" db="EMBL/GenBank/DDBJ databases">
        <authorList>
            <person name="Colston S.M."/>
            <person name="Graf J."/>
        </authorList>
    </citation>
    <scope>NUCLEOTIDE SEQUENCE</scope>
    <source>
        <strain evidence="13">BAQ071013-135</strain>
    </source>
</reference>
<dbReference type="EMBL" id="CABWLC010000018">
    <property type="protein sequence ID" value="VXA87361.1"/>
    <property type="molecule type" value="Genomic_DNA"/>
</dbReference>
<dbReference type="Proteomes" id="UP000281725">
    <property type="component" value="Unassembled WGS sequence"/>
</dbReference>
<dbReference type="NCBIfam" id="TIGR02800">
    <property type="entry name" value="propeller_TolB"/>
    <property type="match status" value="1"/>
</dbReference>
<reference evidence="15 22" key="9">
    <citation type="submission" date="2019-10" db="EMBL/GenBank/DDBJ databases">
        <authorList>
            <person name="Karimi E."/>
        </authorList>
    </citation>
    <scope>NUCLEOTIDE SEQUENCE [LARGE SCALE GENOMIC DNA]</scope>
    <source>
        <strain evidence="15">Aeromonas sp. 8C</strain>
    </source>
</reference>
<reference evidence="12 20" key="8">
    <citation type="submission" date="2019-04" db="EMBL/GenBank/DDBJ databases">
        <title>Comparative genomics of Aeromonas veronii strains pathogenic to fish.</title>
        <authorList>
            <person name="Cascarano M.C."/>
            <person name="Smyrli M."/>
            <person name="Katharios P."/>
        </authorList>
    </citation>
    <scope>NUCLEOTIDE SEQUENCE [LARGE SCALE GENOMIC DNA]</scope>
    <source>
        <strain evidence="12 20">XU1</strain>
    </source>
</reference>
<name>A0A0T6P584_AERVE</name>
<evidence type="ECO:0000256" key="1">
    <source>
        <dbReference type="ARBA" id="ARBA00004418"/>
    </source>
</evidence>
<feature type="chain" id="PRO_5015204965" description="Tol-Pal system protein TolB" evidence="5">
    <location>
        <begin position="22"/>
        <end position="441"/>
    </location>
</feature>
<keyword evidence="4 5" id="KW-0574">Periplasm</keyword>
<dbReference type="InterPro" id="IPR014167">
    <property type="entry name" value="Tol-Pal_TolB"/>
</dbReference>
<evidence type="ECO:0000313" key="18">
    <source>
        <dbReference type="Proteomes" id="UP000267614"/>
    </source>
</evidence>
<dbReference type="EMBL" id="NQMC01000052">
    <property type="protein sequence ID" value="TYD42389.1"/>
    <property type="molecule type" value="Genomic_DNA"/>
</dbReference>
<evidence type="ECO:0000313" key="9">
    <source>
        <dbReference type="EMBL" id="MCR4448711.1"/>
    </source>
</evidence>
<dbReference type="GO" id="GO:0051301">
    <property type="term" value="P:cell division"/>
    <property type="evidence" value="ECO:0007669"/>
    <property type="project" value="UniProtKB-UniRule"/>
</dbReference>
<reference evidence="13" key="7">
    <citation type="journal article" date="2019" name="PLoS ONE">
        <title>Identification and characterization of putative Aeromonas spp. T3SS effectors.</title>
        <authorList>
            <person name="Rangel L.T."/>
            <person name="Marden J."/>
            <person name="Colston S."/>
            <person name="Setubal J.C."/>
            <person name="Graf J."/>
            <person name="Gogarten J.P."/>
        </authorList>
    </citation>
    <scope>NUCLEOTIDE SEQUENCE</scope>
    <source>
        <strain evidence="13">BAQ071013-135</strain>
    </source>
</reference>
<accession>A0A653L8F4</accession>
<dbReference type="HAMAP" id="MF_00671">
    <property type="entry name" value="TolB"/>
    <property type="match status" value="1"/>
</dbReference>
<evidence type="ECO:0000313" key="21">
    <source>
        <dbReference type="Proteomes" id="UP000323129"/>
    </source>
</evidence>
<dbReference type="Proteomes" id="UP000267614">
    <property type="component" value="Chromosome"/>
</dbReference>
<dbReference type="Pfam" id="PF04052">
    <property type="entry name" value="TolB_N"/>
    <property type="match status" value="1"/>
</dbReference>
<evidence type="ECO:0000313" key="16">
    <source>
        <dbReference type="Proteomes" id="UP000076809"/>
    </source>
</evidence>
<evidence type="ECO:0000313" key="14">
    <source>
        <dbReference type="EMBL" id="TYD42389.1"/>
    </source>
</evidence>
<dbReference type="GO" id="GO:0042597">
    <property type="term" value="C:periplasmic space"/>
    <property type="evidence" value="ECO:0007669"/>
    <property type="project" value="UniProtKB-SubCell"/>
</dbReference>
<dbReference type="RefSeq" id="WP_005335728.1">
    <property type="nucleotide sequence ID" value="NZ_AP022281.1"/>
</dbReference>
<dbReference type="Proteomes" id="UP000241986">
    <property type="component" value="Unassembled WGS sequence"/>
</dbReference>
<reference evidence="14 21" key="2">
    <citation type="submission" date="2017-08" db="EMBL/GenBank/DDBJ databases">
        <title>Aeromonas veronii bv sobria strain NS22 whole genome sequencing.</title>
        <authorList>
            <person name="Katharios P."/>
            <person name="Ha V.Q."/>
            <person name="Smyrli M."/>
        </authorList>
    </citation>
    <scope>NUCLEOTIDE SEQUENCE [LARGE SCALE GENOMIC DNA]</scope>
    <source>
        <strain evidence="14 21">NS22</strain>
    </source>
</reference>
<dbReference type="InterPro" id="IPR011659">
    <property type="entry name" value="WD40"/>
</dbReference>
<dbReference type="STRING" id="654.AMS64_04500"/>
<sequence precursor="true">MIRKVFFALVGCLLLGQSAQAALDIVITGGIDSARPIAVAPFKWEGNGQLPQDIAEVVSNDLMRSGKFKPLARGQMPQTPSSSSEINFAPWASQGVEAVVVGSISAVGDGTYKVNFELVDVLKGQLAKAQGGESNGYILDSRMATIPGAQMRQFAHRISDIVYERLTGERGAFLTRLAYVSVQQGTQFPYQLRISDYDGYNEKTLLRSREPLMSPAWSPDGSKLAYVSFENQKSEIYVQDIYTQQRSLITSFRGINGAPEWSPDGRRLAIVLSKDGSPNLYVVDVASKQLTRVTTSRVIDTEPSWMPDGQNLLFTSERGGKPQIYSVNLATGMTRRMTWEGESNQGASITPDGKIMVMVTRVQGQYRIARQDMENNALLVLTQSALDESPSVAPNGSMIIYATIYQGRKSLALVSTDGRFKAVLPTSSGEIRAPAWSPFLN</sequence>
<evidence type="ECO:0000313" key="19">
    <source>
        <dbReference type="Proteomes" id="UP000281725"/>
    </source>
</evidence>
<dbReference type="GO" id="GO:0017038">
    <property type="term" value="P:protein import"/>
    <property type="evidence" value="ECO:0007669"/>
    <property type="project" value="InterPro"/>
</dbReference>
<dbReference type="InterPro" id="IPR007195">
    <property type="entry name" value="TolB_N"/>
</dbReference>
<evidence type="ECO:0000256" key="2">
    <source>
        <dbReference type="ARBA" id="ARBA00009820"/>
    </source>
</evidence>
<dbReference type="eggNOG" id="COG0823">
    <property type="taxonomic scope" value="Bacteria"/>
</dbReference>
<keyword evidence="5" id="KW-0131">Cell cycle</keyword>
<dbReference type="EMBL" id="JANLFC010000028">
    <property type="protein sequence ID" value="MCR4448711.1"/>
    <property type="molecule type" value="Genomic_DNA"/>
</dbReference>
<dbReference type="PANTHER" id="PTHR36842">
    <property type="entry name" value="PROTEIN TOLB HOMOLOG"/>
    <property type="match status" value="1"/>
</dbReference>
<evidence type="ECO:0000313" key="8">
    <source>
        <dbReference type="EMBL" id="AYV35981.1"/>
    </source>
</evidence>
<dbReference type="EMBL" id="CP033604">
    <property type="protein sequence ID" value="AYV35981.1"/>
    <property type="molecule type" value="Genomic_DNA"/>
</dbReference>
<evidence type="ECO:0000313" key="10">
    <source>
        <dbReference type="EMBL" id="PTH82032.1"/>
    </source>
</evidence>
<comment type="function">
    <text evidence="5">Part of the Tol-Pal system, which plays a role in outer membrane invagination during cell division and is important for maintaining outer membrane integrity.</text>
</comment>
<feature type="signal peptide" evidence="5">
    <location>
        <begin position="1"/>
        <end position="21"/>
    </location>
</feature>
<accession>A0A0T6P584</accession>
<keyword evidence="5" id="KW-0132">Cell division</keyword>
<reference evidence="9" key="10">
    <citation type="submission" date="2022-08" db="EMBL/GenBank/DDBJ databases">
        <title>A global survey of hypervirulent Aeromonas hydrophila identified this emerging pathogen in farmed fish in the lower Mekong River basin.</title>
        <authorList>
            <person name="Xu T."/>
            <person name="Rasmussen-Ivey C.R."/>
            <person name="Moen F.S."/>
            <person name="Fernandez Bravo A."/>
            <person name="Lamy B."/>
            <person name="Beaz-Hidalgo R."/>
            <person name="Khan C.D."/>
            <person name="Castro Escarpulli G."/>
            <person name="Yasin I.S.M."/>
            <person name="Figueras M.J."/>
            <person name="Azzam Sayuti M."/>
            <person name="Karim M.M."/>
            <person name="Alam K.M."/>
            <person name="Le T.T.T."/>
            <person name="Thao N.H.P."/>
            <person name="Addo S."/>
            <person name="Duodu S."/>
            <person name="Ali S."/>
            <person name="Mey S."/>
            <person name="Somony T."/>
            <person name="Liles M.R."/>
        </authorList>
    </citation>
    <scope>NUCLEOTIDE SEQUENCE</scope>
    <source>
        <strain evidence="9">0.14</strain>
    </source>
</reference>
<reference evidence="10 17" key="4">
    <citation type="submission" date="2018-03" db="EMBL/GenBank/DDBJ databases">
        <title>Aeromonas veronii whole genome sequencing and analysis.</title>
        <authorList>
            <person name="Xie H."/>
            <person name="Liu T."/>
            <person name="Wang K."/>
        </authorList>
    </citation>
    <scope>NUCLEOTIDE SEQUENCE [LARGE SCALE GENOMIC DNA]</scope>
    <source>
        <strain evidence="10 17">XH.VA.1</strain>
    </source>
</reference>